<accession>A8N8W9</accession>
<dbReference type="CDD" id="cd09817">
    <property type="entry name" value="linoleate_diol_synthase_like"/>
    <property type="match status" value="1"/>
</dbReference>
<dbReference type="GO" id="GO:0051213">
    <property type="term" value="F:dioxygenase activity"/>
    <property type="evidence" value="ECO:0007669"/>
    <property type="project" value="UniProtKB-KW"/>
</dbReference>
<feature type="region of interest" description="Disordered" evidence="7">
    <location>
        <begin position="1"/>
        <end position="55"/>
    </location>
</feature>
<evidence type="ECO:0000256" key="7">
    <source>
        <dbReference type="SAM" id="MobiDB-lite"/>
    </source>
</evidence>
<evidence type="ECO:0000313" key="8">
    <source>
        <dbReference type="EMBL" id="EAU90460.2"/>
    </source>
</evidence>
<dbReference type="AlphaFoldDB" id="A8N8W9"/>
<keyword evidence="1 6" id="KW-0349">Heme</keyword>
<dbReference type="InterPro" id="IPR050783">
    <property type="entry name" value="Oxylipin_biosynth_metab"/>
</dbReference>
<evidence type="ECO:0000256" key="2">
    <source>
        <dbReference type="ARBA" id="ARBA00022723"/>
    </source>
</evidence>
<name>A8N8W9_COPC7</name>
<protein>
    <submittedName>
        <fullName evidence="8">Heme peroxidase</fullName>
    </submittedName>
</protein>
<evidence type="ECO:0000256" key="3">
    <source>
        <dbReference type="ARBA" id="ARBA00022964"/>
    </source>
</evidence>
<sequence length="1066" mass="120099">MSSSKVKRMSTLFRKKEKEPSTSNGVVTNGAEKKDEAASPTSPTSPLSPSQEAEGMKTMRNFRESVKKGSPFDFSTSSIAAVLDLIRNKESIDDRKLFLEHALTFISRLEEGPLARTLKNKIIQLLYNDLTHPASTSVSNQFAWRTADGSCNNVDIPDMGKAGTPYSRSVQQTVPLPKNQMPDAGLLFDTLLRREKFVPHPGGLSSLMFAFATLVIHTVFRTSHRDWTINETSSYVDLAPLYGNNEDDQNRIRIRDGRGHLYPDVFAEDRLLLLPPAVCALLVLFSRNHNYIATKLLEVNERGTFVDPSTLSMDDPKQKAKLMAQDEELFQTARLVNCGWFAMVVFSDYFSCILGLVRDGNSWSLTPFDEIRMEDHTLFERGKGNSCSVEFNCLYRWHTTTSREDEKWTEGVFSQLFPGKPFEEVTIDDFKTTAHKLLTNRPPTTEWTFGGLKRQPDGRFRDEDLARIIQDATECEAAAFGARGTPAVMRLNEIMGIEQSRRWGVCSLNEFRKFLGLKPYETFLEWNSDPDVARTAELLYGDINKLELYVGLQAEEAKPLVDGAGLCPGYTCSRAILSDAIALTRGDRFFTHDFTPFNLTAWGYQDCQRDPNAWGFGSTMARLFLRTLPEDFDEKSVYTFFPLMTPQSMKVHLTKLNQLDNYDLARPKRNPCPTIIRDYPSVVAILNEPLGFRSPYSQKTRKIINGPIKGFYPAEGPKEQDVVRKALSGSPEVVGKVGTYFYEQIKKTIDENSYTFVNGKKRGIDVVKKVINTVPTAWLGDLGGLHVKTSKDSAGNYTVDELFQQLSEIYSFIFLNVDPAKVMVLQEKVRKYLKVIIPDIKDNFTGSFSLTGLFNTVFKYKKPVHHEIISRLTENETLKNHDVLSNVILALVVVGNAEITLASTNILDYYLGSDKAADIGKLAAAGDVAGLKPYIYEALRAVPPFAGVYRVSTREQIFAGRKFAESERVFLDITAANNQSREESTKEILRAEGAFEYLGEELTVEILAQIIRAIFERPGLTRAPGHSGQMSRFKTDNRPECHHTYLHHGERVTEWPYTLSVLYDAA</sequence>
<dbReference type="GO" id="GO:0020037">
    <property type="term" value="F:heme binding"/>
    <property type="evidence" value="ECO:0007669"/>
    <property type="project" value="InterPro"/>
</dbReference>
<dbReference type="PANTHER" id="PTHR11903:SF37">
    <property type="entry name" value="PSI-PRODUCING OXYGENASE A"/>
    <property type="match status" value="1"/>
</dbReference>
<dbReference type="Gene3D" id="1.10.630.10">
    <property type="entry name" value="Cytochrome P450"/>
    <property type="match status" value="1"/>
</dbReference>
<dbReference type="Proteomes" id="UP000001861">
    <property type="component" value="Unassembled WGS sequence"/>
</dbReference>
<dbReference type="GO" id="GO:0005506">
    <property type="term" value="F:iron ion binding"/>
    <property type="evidence" value="ECO:0007669"/>
    <property type="project" value="InterPro"/>
</dbReference>
<evidence type="ECO:0000256" key="6">
    <source>
        <dbReference type="PIRSR" id="PIRSR619791-2"/>
    </source>
</evidence>
<dbReference type="GeneID" id="6007766"/>
<dbReference type="OrthoDB" id="823504at2759"/>
<dbReference type="SUPFAM" id="SSF48113">
    <property type="entry name" value="Heme-dependent peroxidases"/>
    <property type="match status" value="1"/>
</dbReference>
<keyword evidence="3" id="KW-0223">Dioxygenase</keyword>
<dbReference type="KEGG" id="cci:CC1G_00844"/>
<dbReference type="eggNOG" id="KOG2408">
    <property type="taxonomic scope" value="Eukaryota"/>
</dbReference>
<dbReference type="InParanoid" id="A8N8W9"/>
<dbReference type="InterPro" id="IPR036396">
    <property type="entry name" value="Cyt_P450_sf"/>
</dbReference>
<dbReference type="SUPFAM" id="SSF48264">
    <property type="entry name" value="Cytochrome P450"/>
    <property type="match status" value="1"/>
</dbReference>
<dbReference type="InterPro" id="IPR010255">
    <property type="entry name" value="Haem_peroxidase_sf"/>
</dbReference>
<dbReference type="OMA" id="RHYTIDY"/>
<dbReference type="GO" id="GO:0004497">
    <property type="term" value="F:monooxygenase activity"/>
    <property type="evidence" value="ECO:0007669"/>
    <property type="project" value="InterPro"/>
</dbReference>
<proteinExistence type="predicted"/>
<dbReference type="VEuPathDB" id="FungiDB:CC1G_00844"/>
<dbReference type="PROSITE" id="PS50292">
    <property type="entry name" value="PEROXIDASE_3"/>
    <property type="match status" value="1"/>
</dbReference>
<feature type="compositionally biased region" description="Low complexity" evidence="7">
    <location>
        <begin position="39"/>
        <end position="50"/>
    </location>
</feature>
<feature type="binding site" description="axial binding residue" evidence="6">
    <location>
        <position position="398"/>
    </location>
    <ligand>
        <name>heme b</name>
        <dbReference type="ChEBI" id="CHEBI:60344"/>
    </ligand>
    <ligandPart>
        <name>Fe</name>
        <dbReference type="ChEBI" id="CHEBI:18248"/>
    </ligandPart>
</feature>
<keyword evidence="2 6" id="KW-0479">Metal-binding</keyword>
<organism evidence="8 9">
    <name type="scientific">Coprinopsis cinerea (strain Okayama-7 / 130 / ATCC MYA-4618 / FGSC 9003)</name>
    <name type="common">Inky cap fungus</name>
    <name type="synonym">Hormographiella aspergillata</name>
    <dbReference type="NCBI Taxonomy" id="240176"/>
    <lineage>
        <taxon>Eukaryota</taxon>
        <taxon>Fungi</taxon>
        <taxon>Dikarya</taxon>
        <taxon>Basidiomycota</taxon>
        <taxon>Agaricomycotina</taxon>
        <taxon>Agaricomycetes</taxon>
        <taxon>Agaricomycetidae</taxon>
        <taxon>Agaricales</taxon>
        <taxon>Agaricineae</taxon>
        <taxon>Psathyrellaceae</taxon>
        <taxon>Coprinopsis</taxon>
    </lineage>
</organism>
<gene>
    <name evidence="8" type="ORF">CC1G_00844</name>
</gene>
<dbReference type="GO" id="GO:0006631">
    <property type="term" value="P:fatty acid metabolic process"/>
    <property type="evidence" value="ECO:0007669"/>
    <property type="project" value="UniProtKB-ARBA"/>
</dbReference>
<evidence type="ECO:0000256" key="5">
    <source>
        <dbReference type="ARBA" id="ARBA00023004"/>
    </source>
</evidence>
<dbReference type="InterPro" id="IPR019791">
    <property type="entry name" value="Haem_peroxidase_animal"/>
</dbReference>
<evidence type="ECO:0000256" key="1">
    <source>
        <dbReference type="ARBA" id="ARBA00022617"/>
    </source>
</evidence>
<dbReference type="Pfam" id="PF03098">
    <property type="entry name" value="An_peroxidase"/>
    <property type="match status" value="2"/>
</dbReference>
<dbReference type="Gene3D" id="1.10.640.10">
    <property type="entry name" value="Haem peroxidase domain superfamily, animal type"/>
    <property type="match status" value="1"/>
</dbReference>
<evidence type="ECO:0000313" key="9">
    <source>
        <dbReference type="Proteomes" id="UP000001861"/>
    </source>
</evidence>
<dbReference type="PANTHER" id="PTHR11903">
    <property type="entry name" value="PROSTAGLANDIN G/H SYNTHASE"/>
    <property type="match status" value="1"/>
</dbReference>
<evidence type="ECO:0000256" key="4">
    <source>
        <dbReference type="ARBA" id="ARBA00023002"/>
    </source>
</evidence>
<keyword evidence="4" id="KW-0560">Oxidoreductase</keyword>
<dbReference type="RefSeq" id="XP_001831297.2">
    <property type="nucleotide sequence ID" value="XM_001831245.2"/>
</dbReference>
<dbReference type="EMBL" id="AACS02000007">
    <property type="protein sequence ID" value="EAU90460.2"/>
    <property type="molecule type" value="Genomic_DNA"/>
</dbReference>
<dbReference type="GO" id="GO:0004601">
    <property type="term" value="F:peroxidase activity"/>
    <property type="evidence" value="ECO:0007669"/>
    <property type="project" value="UniProtKB-KW"/>
</dbReference>
<dbReference type="GO" id="GO:0006979">
    <property type="term" value="P:response to oxidative stress"/>
    <property type="evidence" value="ECO:0007669"/>
    <property type="project" value="InterPro"/>
</dbReference>
<reference evidence="8 9" key="1">
    <citation type="journal article" date="2010" name="Proc. Natl. Acad. Sci. U.S.A.">
        <title>Insights into evolution of multicellular fungi from the assembled chromosomes of the mushroom Coprinopsis cinerea (Coprinus cinereus).</title>
        <authorList>
            <person name="Stajich J.E."/>
            <person name="Wilke S.K."/>
            <person name="Ahren D."/>
            <person name="Au C.H."/>
            <person name="Birren B.W."/>
            <person name="Borodovsky M."/>
            <person name="Burns C."/>
            <person name="Canback B."/>
            <person name="Casselton L.A."/>
            <person name="Cheng C.K."/>
            <person name="Deng J."/>
            <person name="Dietrich F.S."/>
            <person name="Fargo D.C."/>
            <person name="Farman M.L."/>
            <person name="Gathman A.C."/>
            <person name="Goldberg J."/>
            <person name="Guigo R."/>
            <person name="Hoegger P.J."/>
            <person name="Hooker J.B."/>
            <person name="Huggins A."/>
            <person name="James T.Y."/>
            <person name="Kamada T."/>
            <person name="Kilaru S."/>
            <person name="Kodira C."/>
            <person name="Kues U."/>
            <person name="Kupfer D."/>
            <person name="Kwan H.S."/>
            <person name="Lomsadze A."/>
            <person name="Li W."/>
            <person name="Lilly W.W."/>
            <person name="Ma L.J."/>
            <person name="Mackey A.J."/>
            <person name="Manning G."/>
            <person name="Martin F."/>
            <person name="Muraguchi H."/>
            <person name="Natvig D.O."/>
            <person name="Palmerini H."/>
            <person name="Ramesh M.A."/>
            <person name="Rehmeyer C.J."/>
            <person name="Roe B.A."/>
            <person name="Shenoy N."/>
            <person name="Stanke M."/>
            <person name="Ter-Hovhannisyan V."/>
            <person name="Tunlid A."/>
            <person name="Velagapudi R."/>
            <person name="Vision T.J."/>
            <person name="Zeng Q."/>
            <person name="Zolan M.E."/>
            <person name="Pukkila P.J."/>
        </authorList>
    </citation>
    <scope>NUCLEOTIDE SEQUENCE [LARGE SCALE GENOMIC DNA]</scope>
    <source>
        <strain evidence="9">Okayama-7 / 130 / ATCC MYA-4618 / FGSC 9003</strain>
    </source>
</reference>
<dbReference type="GO" id="GO:0016705">
    <property type="term" value="F:oxidoreductase activity, acting on paired donors, with incorporation or reduction of molecular oxygen"/>
    <property type="evidence" value="ECO:0007669"/>
    <property type="project" value="InterPro"/>
</dbReference>
<keyword evidence="5 6" id="KW-0408">Iron</keyword>
<dbReference type="InterPro" id="IPR037120">
    <property type="entry name" value="Haem_peroxidase_sf_animal"/>
</dbReference>
<keyword evidence="8" id="KW-0575">Peroxidase</keyword>
<dbReference type="HOGENOM" id="CLU_002329_0_0_1"/>
<comment type="caution">
    <text evidence="8">The sequence shown here is derived from an EMBL/GenBank/DDBJ whole genome shotgun (WGS) entry which is preliminary data.</text>
</comment>
<keyword evidence="9" id="KW-1185">Reference proteome</keyword>
<dbReference type="InterPro" id="IPR034812">
    <property type="entry name" value="Ppo-like_N"/>
</dbReference>
<dbReference type="PRINTS" id="PR00457">
    <property type="entry name" value="ANPEROXIDASE"/>
</dbReference>